<dbReference type="NCBIfam" id="TIGR01764">
    <property type="entry name" value="excise"/>
    <property type="match status" value="1"/>
</dbReference>
<dbReference type="InterPro" id="IPR025847">
    <property type="entry name" value="MEDS_domain"/>
</dbReference>
<gene>
    <name evidence="3" type="ORF">ELLFYP34_03599</name>
</gene>
<proteinExistence type="predicted"/>
<dbReference type="InterPro" id="IPR009061">
    <property type="entry name" value="DNA-bd_dom_put_sf"/>
</dbReference>
<dbReference type="Pfam" id="PF12728">
    <property type="entry name" value="HTH_17"/>
    <property type="match status" value="1"/>
</dbReference>
<dbReference type="InterPro" id="IPR041657">
    <property type="entry name" value="HTH_17"/>
</dbReference>
<name>A0A6N3FWZ1_EUBLI</name>
<dbReference type="AlphaFoldDB" id="A0A6N3FWZ1"/>
<protein>
    <submittedName>
        <fullName evidence="3">Helix-turn-helix domain protein</fullName>
    </submittedName>
</protein>
<accession>A0A6N3FWZ1</accession>
<dbReference type="InterPro" id="IPR010093">
    <property type="entry name" value="SinI_DNA-bd"/>
</dbReference>
<dbReference type="SUPFAM" id="SSF46955">
    <property type="entry name" value="Putative DNA-binding domain"/>
    <property type="match status" value="1"/>
</dbReference>
<dbReference type="GO" id="GO:0003677">
    <property type="term" value="F:DNA binding"/>
    <property type="evidence" value="ECO:0007669"/>
    <property type="project" value="InterPro"/>
</dbReference>
<feature type="domain" description="MEDS" evidence="2">
    <location>
        <begin position="72"/>
        <end position="217"/>
    </location>
</feature>
<dbReference type="Pfam" id="PF14417">
    <property type="entry name" value="MEDS"/>
    <property type="match status" value="1"/>
</dbReference>
<evidence type="ECO:0000313" key="3">
    <source>
        <dbReference type="EMBL" id="VYU56878.1"/>
    </source>
</evidence>
<sequence>MNELLTVQEVADFLRTTSTTIYRWLKNGKLQGVKIGKEWRIPRVTLSSFEFDFNEGIKASPKVWEALSQKEHLLGIASSRKLVFELEASFFNYAFSRGNFLFKGCWWQERDEVLEAYARWGFDAESLVKEGLLEIVDLSRAYAKEGIAGPLKLWNNAAHKTDKILWASGAPAIDCCNSRRDLLSFESSLNQLIKDNSIVGICPYAEEDLGGDCCAALVSLMAHHSGTILISEKGQVLLRRENDVTL</sequence>
<dbReference type="EMBL" id="CACRTR010000016">
    <property type="protein sequence ID" value="VYU56878.1"/>
    <property type="molecule type" value="Genomic_DNA"/>
</dbReference>
<evidence type="ECO:0000259" key="2">
    <source>
        <dbReference type="Pfam" id="PF14417"/>
    </source>
</evidence>
<evidence type="ECO:0000259" key="1">
    <source>
        <dbReference type="Pfam" id="PF12728"/>
    </source>
</evidence>
<organism evidence="3">
    <name type="scientific">Eubacterium limosum</name>
    <dbReference type="NCBI Taxonomy" id="1736"/>
    <lineage>
        <taxon>Bacteria</taxon>
        <taxon>Bacillati</taxon>
        <taxon>Bacillota</taxon>
        <taxon>Clostridia</taxon>
        <taxon>Eubacteriales</taxon>
        <taxon>Eubacteriaceae</taxon>
        <taxon>Eubacterium</taxon>
    </lineage>
</organism>
<reference evidence="3" key="1">
    <citation type="submission" date="2019-11" db="EMBL/GenBank/DDBJ databases">
        <authorList>
            <person name="Feng L."/>
        </authorList>
    </citation>
    <scope>NUCLEOTIDE SEQUENCE</scope>
    <source>
        <strain evidence="3">ElimosumLFYP34</strain>
    </source>
</reference>
<feature type="domain" description="Helix-turn-helix" evidence="1">
    <location>
        <begin position="4"/>
        <end position="46"/>
    </location>
</feature>